<dbReference type="InterPro" id="IPR016167">
    <property type="entry name" value="FAD-bd_PCMH_sub1"/>
</dbReference>
<evidence type="ECO:0000256" key="3">
    <source>
        <dbReference type="ARBA" id="ARBA00023002"/>
    </source>
</evidence>
<dbReference type="Proteomes" id="UP001595997">
    <property type="component" value="Unassembled WGS sequence"/>
</dbReference>
<reference evidence="6" key="1">
    <citation type="journal article" date="2019" name="Int. J. Syst. Evol. Microbiol.">
        <title>The Global Catalogue of Microorganisms (GCM) 10K type strain sequencing project: providing services to taxonomists for standard genome sequencing and annotation.</title>
        <authorList>
            <consortium name="The Broad Institute Genomics Platform"/>
            <consortium name="The Broad Institute Genome Sequencing Center for Infectious Disease"/>
            <person name="Wu L."/>
            <person name="Ma J."/>
        </authorList>
    </citation>
    <scope>NUCLEOTIDE SEQUENCE [LARGE SCALE GENOMIC DNA]</scope>
    <source>
        <strain evidence="6">CGMCC 4.7357</strain>
    </source>
</reference>
<evidence type="ECO:0000256" key="2">
    <source>
        <dbReference type="ARBA" id="ARBA00022827"/>
    </source>
</evidence>
<keyword evidence="1" id="KW-0285">Flavoprotein</keyword>
<dbReference type="Pfam" id="PF03450">
    <property type="entry name" value="CO_deh_flav_C"/>
    <property type="match status" value="1"/>
</dbReference>
<dbReference type="Gene3D" id="3.30.390.50">
    <property type="entry name" value="CO dehydrogenase flavoprotein, C-terminal domain"/>
    <property type="match status" value="1"/>
</dbReference>
<dbReference type="PROSITE" id="PS51387">
    <property type="entry name" value="FAD_PCMH"/>
    <property type="match status" value="1"/>
</dbReference>
<dbReference type="Gene3D" id="3.30.465.10">
    <property type="match status" value="1"/>
</dbReference>
<keyword evidence="3" id="KW-0560">Oxidoreductase</keyword>
<proteinExistence type="predicted"/>
<evidence type="ECO:0000259" key="4">
    <source>
        <dbReference type="PROSITE" id="PS51387"/>
    </source>
</evidence>
<comment type="caution">
    <text evidence="5">The sequence shown here is derived from an EMBL/GenBank/DDBJ whole genome shotgun (WGS) entry which is preliminary data.</text>
</comment>
<dbReference type="EMBL" id="JBHSFH010000018">
    <property type="protein sequence ID" value="MFC4497767.1"/>
    <property type="molecule type" value="Genomic_DNA"/>
</dbReference>
<dbReference type="InterPro" id="IPR002346">
    <property type="entry name" value="Mopterin_DH_FAD-bd"/>
</dbReference>
<evidence type="ECO:0000313" key="5">
    <source>
        <dbReference type="EMBL" id="MFC4497767.1"/>
    </source>
</evidence>
<keyword evidence="6" id="KW-1185">Reference proteome</keyword>
<feature type="domain" description="FAD-binding PCMH-type" evidence="4">
    <location>
        <begin position="1"/>
        <end position="180"/>
    </location>
</feature>
<dbReference type="Gene3D" id="3.30.43.10">
    <property type="entry name" value="Uridine Diphospho-n-acetylenolpyruvylglucosamine Reductase, domain 2"/>
    <property type="match status" value="1"/>
</dbReference>
<dbReference type="InterPro" id="IPR016169">
    <property type="entry name" value="FAD-bd_PCMH_sub2"/>
</dbReference>
<dbReference type="RefSeq" id="WP_386452719.1">
    <property type="nucleotide sequence ID" value="NZ_JBHSFH010000018.1"/>
</dbReference>
<dbReference type="PANTHER" id="PTHR42659:SF2">
    <property type="entry name" value="XANTHINE DEHYDROGENASE SUBUNIT C-RELATED"/>
    <property type="match status" value="1"/>
</dbReference>
<dbReference type="SMART" id="SM01092">
    <property type="entry name" value="CO_deh_flav_C"/>
    <property type="match status" value="1"/>
</dbReference>
<dbReference type="InterPro" id="IPR016166">
    <property type="entry name" value="FAD-bd_PCMH"/>
</dbReference>
<gene>
    <name evidence="5" type="ORF">ACFPA8_26915</name>
</gene>
<dbReference type="SUPFAM" id="SSF56176">
    <property type="entry name" value="FAD-binding/transporter-associated domain-like"/>
    <property type="match status" value="1"/>
</dbReference>
<accession>A0ABV9ACZ5</accession>
<dbReference type="PANTHER" id="PTHR42659">
    <property type="entry name" value="XANTHINE DEHYDROGENASE SUBUNIT C-RELATED"/>
    <property type="match status" value="1"/>
</dbReference>
<dbReference type="InterPro" id="IPR036683">
    <property type="entry name" value="CO_DH_flav_C_dom_sf"/>
</dbReference>
<evidence type="ECO:0000313" key="6">
    <source>
        <dbReference type="Proteomes" id="UP001595997"/>
    </source>
</evidence>
<evidence type="ECO:0000256" key="1">
    <source>
        <dbReference type="ARBA" id="ARBA00022630"/>
    </source>
</evidence>
<dbReference type="InterPro" id="IPR051312">
    <property type="entry name" value="Diverse_Substr_Oxidored"/>
</dbReference>
<dbReference type="Pfam" id="PF00941">
    <property type="entry name" value="FAD_binding_5"/>
    <property type="match status" value="1"/>
</dbReference>
<name>A0ABV9ACZ5_9ACTN</name>
<dbReference type="InterPro" id="IPR036318">
    <property type="entry name" value="FAD-bd_PCMH-like_sf"/>
</dbReference>
<organism evidence="5 6">
    <name type="scientific">Streptomyces ovatisporus</name>
    <dbReference type="NCBI Taxonomy" id="1128682"/>
    <lineage>
        <taxon>Bacteria</taxon>
        <taxon>Bacillati</taxon>
        <taxon>Actinomycetota</taxon>
        <taxon>Actinomycetes</taxon>
        <taxon>Kitasatosporales</taxon>
        <taxon>Streptomycetaceae</taxon>
        <taxon>Streptomyces</taxon>
    </lineage>
</organism>
<protein>
    <submittedName>
        <fullName evidence="5">FAD binding domain-containing protein</fullName>
    </submittedName>
</protein>
<dbReference type="SUPFAM" id="SSF55447">
    <property type="entry name" value="CO dehydrogenase flavoprotein C-terminal domain-like"/>
    <property type="match status" value="1"/>
</dbReference>
<dbReference type="InterPro" id="IPR005107">
    <property type="entry name" value="CO_DH_flav_C"/>
</dbReference>
<sequence length="289" mass="30234">MKPAAFTYHRARDVEGAARLLAELGDEAKIIAGGQSLVAMMNFRLARPAHLVDIGGLPGLDGLRTDSGGALHIGALTTHHAVETAPPEVLGAGFAVLRDAMRWVGHLPIRTRGTVGGSLAHADATAEWCLLAVLLDAELVVRGPDGERRIAAADFFHGYYTTALEPDEILVEIVFPRPAPRAALTEFAERQGDFAIVSAAVDLEPGAGGTHFGAARVALGGVSPVPVRVPEAEEALVNGGAPGPQLYAEVAATAAESVDPPSDANGTAHYRRVLIRTLVARACEEAMER</sequence>
<keyword evidence="2" id="KW-0274">FAD</keyword>